<feature type="region of interest" description="Disordered" evidence="7">
    <location>
        <begin position="867"/>
        <end position="924"/>
    </location>
</feature>
<proteinExistence type="inferred from homology"/>
<dbReference type="GO" id="GO:0007165">
    <property type="term" value="P:signal transduction"/>
    <property type="evidence" value="ECO:0007669"/>
    <property type="project" value="InterPro"/>
</dbReference>
<keyword evidence="10" id="KW-1185">Reference proteome</keyword>
<feature type="binding site" evidence="4">
    <location>
        <position position="576"/>
    </location>
    <ligand>
        <name>AMP</name>
        <dbReference type="ChEBI" id="CHEBI:456215"/>
    </ligand>
</feature>
<reference evidence="9" key="1">
    <citation type="journal article" date="2021" name="Sci. Adv.">
        <title>The American lobster genome reveals insights on longevity, neural, and immune adaptations.</title>
        <authorList>
            <person name="Polinski J.M."/>
            <person name="Zimin A.V."/>
            <person name="Clark K.F."/>
            <person name="Kohn A.B."/>
            <person name="Sadowski N."/>
            <person name="Timp W."/>
            <person name="Ptitsyn A."/>
            <person name="Khanna P."/>
            <person name="Romanova D.Y."/>
            <person name="Williams P."/>
            <person name="Greenwood S.J."/>
            <person name="Moroz L.L."/>
            <person name="Walt D.R."/>
            <person name="Bodnar A.G."/>
        </authorList>
    </citation>
    <scope>NUCLEOTIDE SEQUENCE</scope>
    <source>
        <strain evidence="9">GMGI-L3</strain>
    </source>
</reference>
<dbReference type="PROSITE" id="PS00126">
    <property type="entry name" value="PDEASE_I_1"/>
    <property type="match status" value="1"/>
</dbReference>
<evidence type="ECO:0000256" key="6">
    <source>
        <dbReference type="RuleBase" id="RU363067"/>
    </source>
</evidence>
<feature type="binding site" evidence="4">
    <location>
        <begin position="511"/>
        <end position="515"/>
    </location>
    <ligand>
        <name>AMP</name>
        <dbReference type="ChEBI" id="CHEBI:456215"/>
    </ligand>
</feature>
<feature type="domain" description="PDEase" evidence="8">
    <location>
        <begin position="435"/>
        <end position="830"/>
    </location>
</feature>
<dbReference type="InterPro" id="IPR023174">
    <property type="entry name" value="PDEase_CS"/>
</dbReference>
<comment type="caution">
    <text evidence="9">The sequence shown here is derived from an EMBL/GenBank/DDBJ whole genome shotgun (WGS) entry which is preliminary data.</text>
</comment>
<dbReference type="PROSITE" id="PS51845">
    <property type="entry name" value="PDEASE_I_2"/>
    <property type="match status" value="1"/>
</dbReference>
<dbReference type="InterPro" id="IPR023088">
    <property type="entry name" value="PDEase"/>
</dbReference>
<dbReference type="EMBL" id="JAHLQT010008788">
    <property type="protein sequence ID" value="KAG7173828.1"/>
    <property type="molecule type" value="Genomic_DNA"/>
</dbReference>
<dbReference type="SUPFAM" id="SSF109604">
    <property type="entry name" value="HD-domain/PDEase-like"/>
    <property type="match status" value="1"/>
</dbReference>
<evidence type="ECO:0000256" key="1">
    <source>
        <dbReference type="ARBA" id="ARBA00022723"/>
    </source>
</evidence>
<evidence type="ECO:0000259" key="8">
    <source>
        <dbReference type="PROSITE" id="PS51845"/>
    </source>
</evidence>
<feature type="region of interest" description="Disordered" evidence="7">
    <location>
        <begin position="832"/>
        <end position="854"/>
    </location>
</feature>
<sequence>MKSCGGAGPTSVDGALLSEAHGLVADMLQDPHLPPAVVSGLQALYLLLAPPSHVAPSPRGHRPTPYFHLSQDAYASGSDTEENPYTGERPSVHRRSGRRSVAPSLLRRMSTSTWTTTTSATGMPTLEPTPCRKRASSFRAVVEQREEEEAATPSSNVAEKILLHETLPEVDDDPATLFADVTPCGSPTHACCLESRLDPNNSSTKNRSYSTTALYQDGAKRPVVRERQTVCSLHPLGDYDVNHLDRVARGLHDNQQKPGAYSDRLTRLQKLPNQHVCEGLCDDCNRAQNDTTDGPCHIQDDPPATDLCECKCSEIARVHTNETHILSSKQTETINVDSHATNASTVHQRLGLRVATSDYESSDSPSSIETSEEALGAGRVRIAATAEVADAVVEEQEEEEKGEKEEEKTNQTNQVPVNEVCESSKGALLLEQDGAIYDLDLLQDHPLLNRISEWDYPVFSLLDAAGQLILSQLCYRVFSEVGLFETFKIPTKQFLNYFHILELGYREIPYHNATHASDVLHAVYYLTSQPIPGFIMLPPEPDSPSNRHAEDTYGILGANLPALELMALYTAAAMHDYDHPGRTNAFLVTTNAPQAVLYNDRSVLENHHAAAAWSLFLSKPEFNFLTQLDRAEFKRFRFLVIEAILATDLKRHFEILAEFNAKANEPDAPGLDWNSETDRMLALQMCIKLADINGPCKAIDIHTQWTSRIAEEFYEQGDEEAALGLPVSPYMDRSNPQLSKLQESFINHLVAPLCNAYGEAGLMPGVWQEPAEDEEPGPEITPEDEDDEDPATSESDTATQTSGRTRKIFCLQTQHLQENHQFWVNKIKEEQRAAEEAEAGDSGSEEDLTPAADVSPCGFSGQPMVLPLNGDEPMEPIEEERTPASISSSRSFSFEGGRTGNEEENIECSQLGSWGGEQNTSGMI</sequence>
<feature type="binding site" evidence="5">
    <location>
        <position position="576"/>
    </location>
    <ligand>
        <name>Zn(2+)</name>
        <dbReference type="ChEBI" id="CHEBI:29105"/>
        <label>2</label>
    </ligand>
</feature>
<feature type="binding site" evidence="4">
    <location>
        <position position="742"/>
    </location>
    <ligand>
        <name>AMP</name>
        <dbReference type="ChEBI" id="CHEBI:456215"/>
    </ligand>
</feature>
<feature type="binding site" evidence="5">
    <location>
        <position position="515"/>
    </location>
    <ligand>
        <name>Zn(2+)</name>
        <dbReference type="ChEBI" id="CHEBI:29105"/>
        <label>1</label>
    </ligand>
</feature>
<feature type="binding site" evidence="4">
    <location>
        <position position="691"/>
    </location>
    <ligand>
        <name>AMP</name>
        <dbReference type="ChEBI" id="CHEBI:456215"/>
    </ligand>
</feature>
<dbReference type="CDD" id="cd00077">
    <property type="entry name" value="HDc"/>
    <property type="match status" value="1"/>
</dbReference>
<evidence type="ECO:0000313" key="10">
    <source>
        <dbReference type="Proteomes" id="UP000747542"/>
    </source>
</evidence>
<feature type="compositionally biased region" description="Low complexity" evidence="7">
    <location>
        <begin position="110"/>
        <end position="121"/>
    </location>
</feature>
<keyword evidence="2 6" id="KW-0378">Hydrolase</keyword>
<dbReference type="Proteomes" id="UP000747542">
    <property type="component" value="Unassembled WGS sequence"/>
</dbReference>
<gene>
    <name evidence="9" type="primary">PDE3B-L</name>
    <name evidence="9" type="ORF">Hamer_G022739</name>
</gene>
<dbReference type="Pfam" id="PF00233">
    <property type="entry name" value="PDEase_I"/>
    <property type="match status" value="1"/>
</dbReference>
<evidence type="ECO:0000256" key="2">
    <source>
        <dbReference type="ARBA" id="ARBA00022801"/>
    </source>
</evidence>
<protein>
    <recommendedName>
        <fullName evidence="6">Phosphodiesterase</fullName>
        <ecNumber evidence="6">3.1.4.-</ecNumber>
    </recommendedName>
</protein>
<comment type="cofactor">
    <cofactor evidence="6">
        <name>a divalent metal cation</name>
        <dbReference type="ChEBI" id="CHEBI:60240"/>
    </cofactor>
    <text evidence="6">Binds 2 divalent metal cations per subunit. Site 1 may preferentially bind zinc ions, while site 2 has a preference for magnesium and/or manganese ions.</text>
</comment>
<feature type="compositionally biased region" description="Acidic residues" evidence="7">
    <location>
        <begin position="836"/>
        <end position="848"/>
    </location>
</feature>
<feature type="binding site" evidence="5">
    <location>
        <position position="576"/>
    </location>
    <ligand>
        <name>Zn(2+)</name>
        <dbReference type="ChEBI" id="CHEBI:29105"/>
        <label>1</label>
    </ligand>
</feature>
<evidence type="ECO:0000256" key="4">
    <source>
        <dbReference type="PIRSR" id="PIRSR623088-2"/>
    </source>
</evidence>
<dbReference type="PANTHER" id="PTHR11347">
    <property type="entry name" value="CYCLIC NUCLEOTIDE PHOSPHODIESTERASE"/>
    <property type="match status" value="1"/>
</dbReference>
<feature type="compositionally biased region" description="Polar residues" evidence="7">
    <location>
        <begin position="907"/>
        <end position="924"/>
    </location>
</feature>
<dbReference type="Gene3D" id="1.10.1300.10">
    <property type="entry name" value="3'5'-cyclic nucleotide phosphodiesterase, catalytic domain"/>
    <property type="match status" value="1"/>
</dbReference>
<dbReference type="GO" id="GO:0046872">
    <property type="term" value="F:metal ion binding"/>
    <property type="evidence" value="ECO:0007669"/>
    <property type="project" value="UniProtKB-KW"/>
</dbReference>
<dbReference type="EC" id="3.1.4.-" evidence="6"/>
<feature type="active site" description="Proton donor" evidence="3">
    <location>
        <position position="511"/>
    </location>
</feature>
<evidence type="ECO:0000256" key="7">
    <source>
        <dbReference type="SAM" id="MobiDB-lite"/>
    </source>
</evidence>
<keyword evidence="1 5" id="KW-0479">Metal-binding</keyword>
<dbReference type="GO" id="GO:0004114">
    <property type="term" value="F:3',5'-cyclic-nucleotide phosphodiesterase activity"/>
    <property type="evidence" value="ECO:0007669"/>
    <property type="project" value="InterPro"/>
</dbReference>
<accession>A0A8J5N723</accession>
<feature type="region of interest" description="Disordered" evidence="7">
    <location>
        <begin position="75"/>
        <end position="133"/>
    </location>
</feature>
<evidence type="ECO:0000256" key="3">
    <source>
        <dbReference type="PIRSR" id="PIRSR623088-1"/>
    </source>
</evidence>
<dbReference type="AlphaFoldDB" id="A0A8J5N723"/>
<feature type="region of interest" description="Disordered" evidence="7">
    <location>
        <begin position="768"/>
        <end position="805"/>
    </location>
</feature>
<comment type="similarity">
    <text evidence="6">Belongs to the cyclic nucleotide phosphodiesterase family.</text>
</comment>
<dbReference type="PRINTS" id="PR00387">
    <property type="entry name" value="PDIESTERASE1"/>
</dbReference>
<dbReference type="SMART" id="SM00471">
    <property type="entry name" value="HDc"/>
    <property type="match status" value="1"/>
</dbReference>
<organism evidence="9 10">
    <name type="scientific">Homarus americanus</name>
    <name type="common">American lobster</name>
    <dbReference type="NCBI Taxonomy" id="6706"/>
    <lineage>
        <taxon>Eukaryota</taxon>
        <taxon>Metazoa</taxon>
        <taxon>Ecdysozoa</taxon>
        <taxon>Arthropoda</taxon>
        <taxon>Crustacea</taxon>
        <taxon>Multicrustacea</taxon>
        <taxon>Malacostraca</taxon>
        <taxon>Eumalacostraca</taxon>
        <taxon>Eucarida</taxon>
        <taxon>Decapoda</taxon>
        <taxon>Pleocyemata</taxon>
        <taxon>Astacidea</taxon>
        <taxon>Nephropoidea</taxon>
        <taxon>Nephropidae</taxon>
        <taxon>Homarus</taxon>
    </lineage>
</organism>
<evidence type="ECO:0000313" key="9">
    <source>
        <dbReference type="EMBL" id="KAG7173828.1"/>
    </source>
</evidence>
<dbReference type="InterPro" id="IPR002073">
    <property type="entry name" value="PDEase_catalytic_dom"/>
</dbReference>
<feature type="binding site" evidence="5">
    <location>
        <position position="575"/>
    </location>
    <ligand>
        <name>Zn(2+)</name>
        <dbReference type="ChEBI" id="CHEBI:29105"/>
        <label>1</label>
    </ligand>
</feature>
<dbReference type="InterPro" id="IPR003607">
    <property type="entry name" value="HD/PDEase_dom"/>
</dbReference>
<dbReference type="InterPro" id="IPR036971">
    <property type="entry name" value="PDEase_catalytic_dom_sf"/>
</dbReference>
<feature type="binding site" evidence="5">
    <location>
        <position position="691"/>
    </location>
    <ligand>
        <name>Zn(2+)</name>
        <dbReference type="ChEBI" id="CHEBI:29105"/>
        <label>1</label>
    </ligand>
</feature>
<feature type="region of interest" description="Disordered" evidence="7">
    <location>
        <begin position="391"/>
        <end position="413"/>
    </location>
</feature>
<name>A0A8J5N723_HOMAM</name>
<evidence type="ECO:0000256" key="5">
    <source>
        <dbReference type="PIRSR" id="PIRSR623088-3"/>
    </source>
</evidence>
<feature type="compositionally biased region" description="Low complexity" evidence="7">
    <location>
        <begin position="885"/>
        <end position="894"/>
    </location>
</feature>
<feature type="compositionally biased region" description="Acidic residues" evidence="7">
    <location>
        <begin position="770"/>
        <end position="791"/>
    </location>
</feature>